<proteinExistence type="predicted"/>
<protein>
    <submittedName>
        <fullName evidence="2">Uncharacterized protein</fullName>
    </submittedName>
</protein>
<evidence type="ECO:0000313" key="3">
    <source>
        <dbReference type="Proteomes" id="UP000294847"/>
    </source>
</evidence>
<reference evidence="2 3" key="1">
    <citation type="journal article" date="2019" name="Mol. Biol. Evol.">
        <title>Blast fungal genomes show frequent chromosomal changes, gene gains and losses, and effector gene turnover.</title>
        <authorList>
            <person name="Gomez Luciano L.B."/>
            <person name="Jason Tsai I."/>
            <person name="Chuma I."/>
            <person name="Tosa Y."/>
            <person name="Chen Y.H."/>
            <person name="Li J.Y."/>
            <person name="Li M.Y."/>
            <person name="Jade Lu M.Y."/>
            <person name="Nakayashiki H."/>
            <person name="Li W.H."/>
        </authorList>
    </citation>
    <scope>NUCLEOTIDE SEQUENCE [LARGE SCALE GENOMIC DNA]</scope>
    <source>
        <strain evidence="2">MZ5-1-6</strain>
    </source>
</reference>
<dbReference type="EMBL" id="CP034204">
    <property type="protein sequence ID" value="QBZ54894.1"/>
    <property type="molecule type" value="Genomic_DNA"/>
</dbReference>
<feature type="chain" id="PRO_5020477358" evidence="1">
    <location>
        <begin position="21"/>
        <end position="118"/>
    </location>
</feature>
<gene>
    <name evidence="2" type="ORF">PoMZ_10605</name>
</gene>
<organism evidence="2 3">
    <name type="scientific">Pyricularia oryzae</name>
    <name type="common">Rice blast fungus</name>
    <name type="synonym">Magnaporthe oryzae</name>
    <dbReference type="NCBI Taxonomy" id="318829"/>
    <lineage>
        <taxon>Eukaryota</taxon>
        <taxon>Fungi</taxon>
        <taxon>Dikarya</taxon>
        <taxon>Ascomycota</taxon>
        <taxon>Pezizomycotina</taxon>
        <taxon>Sordariomycetes</taxon>
        <taxon>Sordariomycetidae</taxon>
        <taxon>Magnaporthales</taxon>
        <taxon>Pyriculariaceae</taxon>
        <taxon>Pyricularia</taxon>
    </lineage>
</organism>
<evidence type="ECO:0000313" key="2">
    <source>
        <dbReference type="EMBL" id="QBZ54894.1"/>
    </source>
</evidence>
<dbReference type="AlphaFoldDB" id="A0A4P7N4M0"/>
<feature type="signal peptide" evidence="1">
    <location>
        <begin position="1"/>
        <end position="20"/>
    </location>
</feature>
<sequence length="118" mass="12803">MQLFSLTLLAVLANAPMIYAAGNGRGETIPSRFQEIVADQPTLVEQLVKSEDRSINESLQPEVAILPEMQPLKPLSLRMRRHVLPPVARQQGCLLLLVVHATSNGNRLNQAAPGTGKG</sequence>
<evidence type="ECO:0000256" key="1">
    <source>
        <dbReference type="SAM" id="SignalP"/>
    </source>
</evidence>
<dbReference type="Proteomes" id="UP000294847">
    <property type="component" value="Chromosome 1"/>
</dbReference>
<keyword evidence="1" id="KW-0732">Signal</keyword>
<name>A0A4P7N4M0_PYROR</name>
<accession>A0A4P7N4M0</accession>